<dbReference type="InterPro" id="IPR011990">
    <property type="entry name" value="TPR-like_helical_dom_sf"/>
</dbReference>
<evidence type="ECO:0000313" key="2">
    <source>
        <dbReference type="Proteomes" id="UP000339249"/>
    </source>
</evidence>
<dbReference type="Proteomes" id="UP000339249">
    <property type="component" value="Unassembled WGS sequence"/>
</dbReference>
<proteinExistence type="predicted"/>
<sequence>MKIWCVNRCTGWKLIDPNNPDVISARMRYLLRQGDTDGAKKQLDRLSKLAPDSTA</sequence>
<reference evidence="1 2" key="1">
    <citation type="submission" date="2019-04" db="EMBL/GenBank/DDBJ databases">
        <authorList>
            <consortium name="Pathogen Informatics"/>
        </authorList>
    </citation>
    <scope>NUCLEOTIDE SEQUENCE [LARGE SCALE GENOMIC DNA]</scope>
    <source>
        <strain evidence="1 2">NCTC9185</strain>
    </source>
</reference>
<gene>
    <name evidence="1" type="primary">bcsC_5</name>
    <name evidence="1" type="ORF">NCTC9185_04449</name>
</gene>
<organism evidence="1 2">
    <name type="scientific">Raoultella terrigena</name>
    <name type="common">Klebsiella terrigena</name>
    <dbReference type="NCBI Taxonomy" id="577"/>
    <lineage>
        <taxon>Bacteria</taxon>
        <taxon>Pseudomonadati</taxon>
        <taxon>Pseudomonadota</taxon>
        <taxon>Gammaproteobacteria</taxon>
        <taxon>Enterobacterales</taxon>
        <taxon>Enterobacteriaceae</taxon>
        <taxon>Klebsiella/Raoultella group</taxon>
        <taxon>Raoultella</taxon>
    </lineage>
</organism>
<evidence type="ECO:0000313" key="1">
    <source>
        <dbReference type="EMBL" id="VTN12470.1"/>
    </source>
</evidence>
<name>A0A4U9D290_RAOTE</name>
<dbReference type="Gene3D" id="1.25.40.10">
    <property type="entry name" value="Tetratricopeptide repeat domain"/>
    <property type="match status" value="1"/>
</dbReference>
<dbReference type="EMBL" id="CABDVU010000001">
    <property type="protein sequence ID" value="VTN12470.1"/>
    <property type="molecule type" value="Genomic_DNA"/>
</dbReference>
<dbReference type="SUPFAM" id="SSF48452">
    <property type="entry name" value="TPR-like"/>
    <property type="match status" value="1"/>
</dbReference>
<accession>A0A4U9D290</accession>
<protein>
    <submittedName>
        <fullName evidence="1">Cellulose synthase operon protein C</fullName>
    </submittedName>
</protein>
<dbReference type="AlphaFoldDB" id="A0A4U9D290"/>